<keyword evidence="1 3" id="KW-0597">Phosphoprotein</keyword>
<dbReference type="InterPro" id="IPR000792">
    <property type="entry name" value="Tscrpt_reg_LuxR_C"/>
</dbReference>
<protein>
    <submittedName>
        <fullName evidence="6">Response regulator transcription factor</fullName>
    </submittedName>
</protein>
<dbReference type="Pfam" id="PF00196">
    <property type="entry name" value="GerE"/>
    <property type="match status" value="1"/>
</dbReference>
<dbReference type="CDD" id="cd17535">
    <property type="entry name" value="REC_NarL-like"/>
    <property type="match status" value="1"/>
</dbReference>
<evidence type="ECO:0000313" key="7">
    <source>
        <dbReference type="Proteomes" id="UP001597510"/>
    </source>
</evidence>
<dbReference type="PROSITE" id="PS50110">
    <property type="entry name" value="RESPONSE_REGULATORY"/>
    <property type="match status" value="1"/>
</dbReference>
<dbReference type="PRINTS" id="PR00038">
    <property type="entry name" value="HTHLUXR"/>
</dbReference>
<dbReference type="InterPro" id="IPR001789">
    <property type="entry name" value="Sig_transdc_resp-reg_receiver"/>
</dbReference>
<keyword evidence="7" id="KW-1185">Reference proteome</keyword>
<keyword evidence="2" id="KW-0238">DNA-binding</keyword>
<dbReference type="PANTHER" id="PTHR43214:SF17">
    <property type="entry name" value="TRANSCRIPTIONAL REGULATORY PROTEIN RCSB"/>
    <property type="match status" value="1"/>
</dbReference>
<evidence type="ECO:0000256" key="1">
    <source>
        <dbReference type="ARBA" id="ARBA00022553"/>
    </source>
</evidence>
<dbReference type="InterPro" id="IPR011006">
    <property type="entry name" value="CheY-like_superfamily"/>
</dbReference>
<dbReference type="SUPFAM" id="SSF52172">
    <property type="entry name" value="CheY-like"/>
    <property type="match status" value="1"/>
</dbReference>
<dbReference type="CDD" id="cd06170">
    <property type="entry name" value="LuxR_C_like"/>
    <property type="match status" value="1"/>
</dbReference>
<dbReference type="InterPro" id="IPR039420">
    <property type="entry name" value="WalR-like"/>
</dbReference>
<dbReference type="Pfam" id="PF00072">
    <property type="entry name" value="Response_reg"/>
    <property type="match status" value="1"/>
</dbReference>
<accession>A0ABW5JA81</accession>
<organism evidence="6 7">
    <name type="scientific">Emticicia soli</name>
    <dbReference type="NCBI Taxonomy" id="2027878"/>
    <lineage>
        <taxon>Bacteria</taxon>
        <taxon>Pseudomonadati</taxon>
        <taxon>Bacteroidota</taxon>
        <taxon>Cytophagia</taxon>
        <taxon>Cytophagales</taxon>
        <taxon>Leadbetterellaceae</taxon>
        <taxon>Emticicia</taxon>
    </lineage>
</organism>
<evidence type="ECO:0000259" key="4">
    <source>
        <dbReference type="PROSITE" id="PS50043"/>
    </source>
</evidence>
<evidence type="ECO:0000256" key="2">
    <source>
        <dbReference type="ARBA" id="ARBA00023125"/>
    </source>
</evidence>
<evidence type="ECO:0000313" key="6">
    <source>
        <dbReference type="EMBL" id="MFD2522257.1"/>
    </source>
</evidence>
<dbReference type="RefSeq" id="WP_340234344.1">
    <property type="nucleotide sequence ID" value="NZ_JBBEWC010000002.1"/>
</dbReference>
<comment type="caution">
    <text evidence="6">The sequence shown here is derived from an EMBL/GenBank/DDBJ whole genome shotgun (WGS) entry which is preliminary data.</text>
</comment>
<evidence type="ECO:0000259" key="5">
    <source>
        <dbReference type="PROSITE" id="PS50110"/>
    </source>
</evidence>
<evidence type="ECO:0000256" key="3">
    <source>
        <dbReference type="PROSITE-ProRule" id="PRU00169"/>
    </source>
</evidence>
<name>A0ABW5JA81_9BACT</name>
<gene>
    <name evidence="6" type="ORF">ACFSR2_15280</name>
</gene>
<dbReference type="Proteomes" id="UP001597510">
    <property type="component" value="Unassembled WGS sequence"/>
</dbReference>
<reference evidence="7" key="1">
    <citation type="journal article" date="2019" name="Int. J. Syst. Evol. Microbiol.">
        <title>The Global Catalogue of Microorganisms (GCM) 10K type strain sequencing project: providing services to taxonomists for standard genome sequencing and annotation.</title>
        <authorList>
            <consortium name="The Broad Institute Genomics Platform"/>
            <consortium name="The Broad Institute Genome Sequencing Center for Infectious Disease"/>
            <person name="Wu L."/>
            <person name="Ma J."/>
        </authorList>
    </citation>
    <scope>NUCLEOTIDE SEQUENCE [LARGE SCALE GENOMIC DNA]</scope>
    <source>
        <strain evidence="7">KCTC 52344</strain>
    </source>
</reference>
<dbReference type="PROSITE" id="PS50043">
    <property type="entry name" value="HTH_LUXR_2"/>
    <property type="match status" value="1"/>
</dbReference>
<dbReference type="SUPFAM" id="SSF46894">
    <property type="entry name" value="C-terminal effector domain of the bipartite response regulators"/>
    <property type="match status" value="1"/>
</dbReference>
<dbReference type="InterPro" id="IPR016032">
    <property type="entry name" value="Sig_transdc_resp-reg_C-effctor"/>
</dbReference>
<feature type="modified residue" description="4-aspartylphosphate" evidence="3">
    <location>
        <position position="57"/>
    </location>
</feature>
<proteinExistence type="predicted"/>
<dbReference type="InterPro" id="IPR058245">
    <property type="entry name" value="NreC/VraR/RcsB-like_REC"/>
</dbReference>
<feature type="domain" description="Response regulatory" evidence="5">
    <location>
        <begin position="6"/>
        <end position="120"/>
    </location>
</feature>
<dbReference type="EMBL" id="JBHULC010000018">
    <property type="protein sequence ID" value="MFD2522257.1"/>
    <property type="molecule type" value="Genomic_DNA"/>
</dbReference>
<feature type="domain" description="HTH luxR-type" evidence="4">
    <location>
        <begin position="143"/>
        <end position="208"/>
    </location>
</feature>
<dbReference type="Gene3D" id="3.40.50.2300">
    <property type="match status" value="1"/>
</dbReference>
<sequence>MTLKIKLFLADSYSLFMEGLSIILTSSEKFEIVGYANNQQELLAGLKINLCDILLVDYNLLYQGGIPLIQDLKRNYPNKILILHDSISLAQLKKIQTDVDGFLSKVSNSTDLHHKIQEIFQGKKIKSSTRNKYVYSLTPLQQELISKYRLTNRELEVIKLIALEFSSIEIAHKLCVSEFTVDTYRKNITRKLNARNVASIVNFAHRWELI</sequence>
<dbReference type="PANTHER" id="PTHR43214">
    <property type="entry name" value="TWO-COMPONENT RESPONSE REGULATOR"/>
    <property type="match status" value="1"/>
</dbReference>
<dbReference type="SMART" id="SM00421">
    <property type="entry name" value="HTH_LUXR"/>
    <property type="match status" value="1"/>
</dbReference>